<proteinExistence type="predicted"/>
<dbReference type="HOGENOM" id="CLU_009902_6_0_6"/>
<dbReference type="PANTHER" id="PTHR11851">
    <property type="entry name" value="METALLOPROTEASE"/>
    <property type="match status" value="1"/>
</dbReference>
<evidence type="ECO:0000259" key="3">
    <source>
        <dbReference type="Pfam" id="PF05193"/>
    </source>
</evidence>
<reference evidence="4 5" key="1">
    <citation type="journal article" date="2012" name="J. Bacteriol.">
        <title>Complete genome sequences of Methylophaga sp. strain JAM1 and Methylophaga sp. strain JAM7.</title>
        <authorList>
            <person name="Villeneuve C."/>
            <person name="Martineau C."/>
            <person name="Mauffrey F."/>
            <person name="Villemur R."/>
        </authorList>
    </citation>
    <scope>NUCLEOTIDE SEQUENCE [LARGE SCALE GENOMIC DNA]</scope>
    <source>
        <strain evidence="4 5">JAM1</strain>
    </source>
</reference>
<dbReference type="InterPro" id="IPR011765">
    <property type="entry name" value="Pept_M16_N"/>
</dbReference>
<feature type="domain" description="Peptidase M16 C-terminal" evidence="3">
    <location>
        <begin position="188"/>
        <end position="363"/>
    </location>
</feature>
<keyword evidence="1" id="KW-0732">Signal</keyword>
<accession>I1XI88</accession>
<dbReference type="SUPFAM" id="SSF63411">
    <property type="entry name" value="LuxS/MPP-like metallohydrolase"/>
    <property type="match status" value="2"/>
</dbReference>
<sequence>MLAKFSFLFTGLLLAFSVSASPQIENWQTANGTQVYFVKAQELPMLDIRLVFDAGAARDPKGGVALLTSSMLNQGTKNKDTDAIATAFDDVGAEFSSESERDMAVLSLRTLSKADALQPAIDTFVDVISQPSFPEKAFDRLINQVKTSLQSEKQSPSAIADRAFYQQLYGDHPYSAMPIGTEASINEISIADLQQFYKQFYVANNAVLVIVGDADIKQAKALSEKISGSLPAGKKAAALPEVESLETAQQKHLPYPSSQTTILMGQPGLTRDDPDFFPLYVGNHVLGGSGLVSIISDEIREKRGLSYSAYSYFRPMREAGPYQFGLQTRNDQAELALEVLNQTLVDFVDQGPTKEQLTAAQKNITGGFALRLDSNSKIADYLAMMGFYQLPLDHLETFNSRVNAVTVDQIKAAYQKRIHPQKMVTILVGGDAE</sequence>
<gene>
    <name evidence="4" type="ordered locus">Q7A_1270</name>
</gene>
<evidence type="ECO:0000313" key="5">
    <source>
        <dbReference type="Proteomes" id="UP000009144"/>
    </source>
</evidence>
<keyword evidence="5" id="KW-1185">Reference proteome</keyword>
<dbReference type="PATRIC" id="fig|754476.3.peg.1253"/>
<dbReference type="InterPro" id="IPR050361">
    <property type="entry name" value="MPP/UQCRC_Complex"/>
</dbReference>
<dbReference type="Pfam" id="PF00675">
    <property type="entry name" value="Peptidase_M16"/>
    <property type="match status" value="1"/>
</dbReference>
<dbReference type="AlphaFoldDB" id="I1XI88"/>
<dbReference type="InterPro" id="IPR007863">
    <property type="entry name" value="Peptidase_M16_C"/>
</dbReference>
<feature type="chain" id="PRO_5003653639" evidence="1">
    <location>
        <begin position="21"/>
        <end position="433"/>
    </location>
</feature>
<dbReference type="KEGG" id="mej:Q7A_1270"/>
<organism evidence="4 5">
    <name type="scientific">Methylophaga nitratireducenticrescens</name>
    <dbReference type="NCBI Taxonomy" id="754476"/>
    <lineage>
        <taxon>Bacteria</taxon>
        <taxon>Pseudomonadati</taxon>
        <taxon>Pseudomonadota</taxon>
        <taxon>Gammaproteobacteria</taxon>
        <taxon>Thiotrichales</taxon>
        <taxon>Piscirickettsiaceae</taxon>
        <taxon>Methylophaga</taxon>
    </lineage>
</organism>
<evidence type="ECO:0000256" key="1">
    <source>
        <dbReference type="SAM" id="SignalP"/>
    </source>
</evidence>
<dbReference type="GO" id="GO:0006508">
    <property type="term" value="P:proteolysis"/>
    <property type="evidence" value="ECO:0007669"/>
    <property type="project" value="UniProtKB-KW"/>
</dbReference>
<protein>
    <submittedName>
        <fullName evidence="4">Zinc protease</fullName>
    </submittedName>
</protein>
<dbReference type="GO" id="GO:0046872">
    <property type="term" value="F:metal ion binding"/>
    <property type="evidence" value="ECO:0007669"/>
    <property type="project" value="InterPro"/>
</dbReference>
<dbReference type="PANTHER" id="PTHR11851:SF224">
    <property type="entry name" value="PROCESSING PROTEASE"/>
    <property type="match status" value="1"/>
</dbReference>
<feature type="domain" description="Peptidase M16 N-terminal" evidence="2">
    <location>
        <begin position="47"/>
        <end position="176"/>
    </location>
</feature>
<dbReference type="EMBL" id="CP003390">
    <property type="protein sequence ID" value="AFI84107.1"/>
    <property type="molecule type" value="Genomic_DNA"/>
</dbReference>
<dbReference type="STRING" id="754476.Q7A_1270"/>
<reference evidence="4 5" key="2">
    <citation type="journal article" date="2013" name="Int. J. Syst. Evol. Microbiol.">
        <title>Methylophaga nitratireducenticrescens sp. nov. and Methylophaga frappieri sp. nov., isolated from the biofilm of the methanol-fed denitrification system treating the seawater at the Montreal Biodome.</title>
        <authorList>
            <person name="Villeneuve C."/>
            <person name="Martineau C."/>
            <person name="Mauffrey F."/>
            <person name="Villemur R."/>
        </authorList>
    </citation>
    <scope>NUCLEOTIDE SEQUENCE [LARGE SCALE GENOMIC DNA]</scope>
    <source>
        <strain evidence="4 5">JAM1</strain>
    </source>
</reference>
<dbReference type="Proteomes" id="UP000009144">
    <property type="component" value="Chromosome"/>
</dbReference>
<dbReference type="OrthoDB" id="9811314at2"/>
<dbReference type="InterPro" id="IPR011249">
    <property type="entry name" value="Metalloenz_LuxS/M16"/>
</dbReference>
<dbReference type="Pfam" id="PF05193">
    <property type="entry name" value="Peptidase_M16_C"/>
    <property type="match status" value="1"/>
</dbReference>
<evidence type="ECO:0000313" key="4">
    <source>
        <dbReference type="EMBL" id="AFI84107.1"/>
    </source>
</evidence>
<feature type="signal peptide" evidence="1">
    <location>
        <begin position="1"/>
        <end position="20"/>
    </location>
</feature>
<evidence type="ECO:0000259" key="2">
    <source>
        <dbReference type="Pfam" id="PF00675"/>
    </source>
</evidence>
<keyword evidence="4" id="KW-0378">Hydrolase</keyword>
<dbReference type="eggNOG" id="COG0612">
    <property type="taxonomic scope" value="Bacteria"/>
</dbReference>
<dbReference type="RefSeq" id="WP_014706480.1">
    <property type="nucleotide sequence ID" value="NC_017857.3"/>
</dbReference>
<dbReference type="GO" id="GO:0008233">
    <property type="term" value="F:peptidase activity"/>
    <property type="evidence" value="ECO:0007669"/>
    <property type="project" value="UniProtKB-KW"/>
</dbReference>
<keyword evidence="4" id="KW-0645">Protease</keyword>
<dbReference type="Gene3D" id="3.30.830.10">
    <property type="entry name" value="Metalloenzyme, LuxS/M16 peptidase-like"/>
    <property type="match status" value="2"/>
</dbReference>
<name>I1XI88_METNJ</name>